<dbReference type="PANTHER" id="PTHR12227">
    <property type="entry name" value="GLYCERATE KINASE"/>
    <property type="match status" value="1"/>
</dbReference>
<dbReference type="AlphaFoldDB" id="A0A0P1FK88"/>
<evidence type="ECO:0000259" key="2">
    <source>
        <dbReference type="Pfam" id="PF13660"/>
    </source>
</evidence>
<dbReference type="Pfam" id="PF13660">
    <property type="entry name" value="DUF4147"/>
    <property type="match status" value="1"/>
</dbReference>
<dbReference type="InterPro" id="IPR039760">
    <property type="entry name" value="MOFRL_protein"/>
</dbReference>
<evidence type="ECO:0000313" key="4">
    <source>
        <dbReference type="Proteomes" id="UP000051298"/>
    </source>
</evidence>
<feature type="domain" description="MOFRL-associated" evidence="2">
    <location>
        <begin position="5"/>
        <end position="228"/>
    </location>
</feature>
<dbReference type="InterPro" id="IPR025286">
    <property type="entry name" value="MOFRL_assoc_dom"/>
</dbReference>
<dbReference type="GO" id="GO:0016618">
    <property type="term" value="F:hydroxypyruvate reductase [NAD(P)H] activity"/>
    <property type="evidence" value="ECO:0007669"/>
    <property type="project" value="UniProtKB-EC"/>
</dbReference>
<keyword evidence="3" id="KW-0560">Oxidoreductase</keyword>
<keyword evidence="3" id="KW-0670">Pyruvate</keyword>
<dbReference type="STRING" id="266809.PM03_11230"/>
<dbReference type="InterPro" id="IPR037035">
    <property type="entry name" value="GK-like_C_sf"/>
</dbReference>
<dbReference type="Gene3D" id="3.40.1480.10">
    <property type="entry name" value="MOFRL domain"/>
    <property type="match status" value="1"/>
</dbReference>
<dbReference type="eggNOG" id="COG2379">
    <property type="taxonomic scope" value="Bacteria"/>
</dbReference>
<dbReference type="SUPFAM" id="SSF82544">
    <property type="entry name" value="GckA/TtuD-like"/>
    <property type="match status" value="1"/>
</dbReference>
<evidence type="ECO:0000259" key="1">
    <source>
        <dbReference type="Pfam" id="PF05161"/>
    </source>
</evidence>
<reference evidence="3 4" key="1">
    <citation type="submission" date="2015-09" db="EMBL/GenBank/DDBJ databases">
        <authorList>
            <consortium name="Swine Surveillance"/>
        </authorList>
    </citation>
    <scope>NUCLEOTIDE SEQUENCE [LARGE SCALE GENOMIC DNA]</scope>
    <source>
        <strain evidence="3 4">CECT 5294</strain>
    </source>
</reference>
<protein>
    <submittedName>
        <fullName evidence="3">Putative hydroxypyruvate reductase</fullName>
        <ecNumber evidence="3">1.1.1.81</ecNumber>
    </submittedName>
</protein>
<dbReference type="GO" id="GO:0008887">
    <property type="term" value="F:glycerate kinase activity"/>
    <property type="evidence" value="ECO:0007669"/>
    <property type="project" value="InterPro"/>
</dbReference>
<gene>
    <name evidence="3" type="primary">ttuD</name>
    <name evidence="3" type="ORF">THS5294_02411</name>
</gene>
<organism evidence="3 4">
    <name type="scientific">Thalassobacter stenotrophicus</name>
    <dbReference type="NCBI Taxonomy" id="266809"/>
    <lineage>
        <taxon>Bacteria</taxon>
        <taxon>Pseudomonadati</taxon>
        <taxon>Pseudomonadota</taxon>
        <taxon>Alphaproteobacteria</taxon>
        <taxon>Rhodobacterales</taxon>
        <taxon>Roseobacteraceae</taxon>
        <taxon>Thalassobacter</taxon>
    </lineage>
</organism>
<proteinExistence type="predicted"/>
<dbReference type="Proteomes" id="UP000051298">
    <property type="component" value="Unassembled WGS sequence"/>
</dbReference>
<dbReference type="EC" id="1.1.1.81" evidence="3"/>
<dbReference type="GO" id="GO:0005737">
    <property type="term" value="C:cytoplasm"/>
    <property type="evidence" value="ECO:0007669"/>
    <property type="project" value="TreeGrafter"/>
</dbReference>
<dbReference type="PANTHER" id="PTHR12227:SF0">
    <property type="entry name" value="GLYCERATE KINASE"/>
    <property type="match status" value="1"/>
</dbReference>
<dbReference type="EMBL" id="CYRX01000031">
    <property type="protein sequence ID" value="CUH61111.1"/>
    <property type="molecule type" value="Genomic_DNA"/>
</dbReference>
<accession>A0A0P1FK88</accession>
<dbReference type="RefSeq" id="WP_058123934.1">
    <property type="nucleotide sequence ID" value="NZ_CYRX01000031.1"/>
</dbReference>
<dbReference type="Gene3D" id="3.40.50.10180">
    <property type="entry name" value="Glycerate kinase, MOFRL-like N-terminal domain"/>
    <property type="match status" value="1"/>
</dbReference>
<dbReference type="Pfam" id="PF05161">
    <property type="entry name" value="MOFRL"/>
    <property type="match status" value="1"/>
</dbReference>
<dbReference type="InterPro" id="IPR007835">
    <property type="entry name" value="MOFRL"/>
</dbReference>
<dbReference type="InterPro" id="IPR038614">
    <property type="entry name" value="GK_N_sf"/>
</dbReference>
<name>A0A0P1FK88_9RHOB</name>
<feature type="domain" description="MOFRL" evidence="1">
    <location>
        <begin position="290"/>
        <end position="392"/>
    </location>
</feature>
<evidence type="ECO:0000313" key="3">
    <source>
        <dbReference type="EMBL" id="CUH61111.1"/>
    </source>
</evidence>
<sequence>MRDHVRAIFEAGVAAADPFEAVTAALRGLSRPTHLIALGKAAPRMAAAVHAQFPGIPSLIVTTDQPVPDLENTQVMIGDHPVPSERSAAAGEAALEWLAAIAREHGPKAHVLALISGGGSALCVAPVAGVTLAQKAAVNASLLGAGLDIVRMNIVRQALSRTKGGGLLRAALPAQMTSLVLSDVVGDDPRAVASGPTAGPISDIAEARQIVRDAGLWADMPVSVQAALSREDRANAMPRAEVRMIGSNALSVRAMSKAVPEARVIDAALEGDVAEAAAQIVTLARLGSGMWLMGGETTVLLRGTGRGGRNQELALRVARALRDLDHPFVFLSGGTDGRDGPTDAAGGIVDNGTWARIGPEAQALLENNDSYAALSRAGDLLQMPATGTNVADLQILWVDAG</sequence>